<comment type="caution">
    <text evidence="11">The sequence shown here is derived from an EMBL/GenBank/DDBJ whole genome shotgun (WGS) entry which is preliminary data.</text>
</comment>
<evidence type="ECO:0000256" key="7">
    <source>
        <dbReference type="ARBA" id="ARBA00022801"/>
    </source>
</evidence>
<sequence length="387" mass="40362">MATPARTQDAKDLLAKLVAFDTTSARSNLDLIAFVRDVLDGHGVASTLVPSDDGKKASLLATIGDGAGGVGLSGHSDCVPVTGQSWTSDPFTLTERDGKLYGRGTCDMKGFIACVLASVPLFKSAPLAEPIHILVSYDEEVGCIGVRPMIARFGQDLPRPRVVIVGEPSGMQVIDGHKCIDVFRTTVTGKEAHSSMPAIGVNAISAASKIVEEIDRMAAEVAKAENDPHYDPPYSTVMVAMVDGGTAPNIVPRNCDVLWQLRGLPGTKAKDVPARLAAFANRTLLPNMRAVAPNAAIDTRTETAVPAFSAGPDSEAVSLAMTLTGANRASGVSYATEAGLFQDAGCAAVVCGPGDIEQAHAADEFVSLAQIDSCLAFLAKLGERMRA</sequence>
<dbReference type="InterPro" id="IPR010169">
    <property type="entry name" value="AcOrn-deacetyl"/>
</dbReference>
<dbReference type="Gene3D" id="3.40.630.10">
    <property type="entry name" value="Zn peptidases"/>
    <property type="match status" value="1"/>
</dbReference>
<proteinExistence type="inferred from homology"/>
<keyword evidence="5" id="KW-0028">Amino-acid biosynthesis</keyword>
<dbReference type="Pfam" id="PF01546">
    <property type="entry name" value="Peptidase_M20"/>
    <property type="match status" value="1"/>
</dbReference>
<dbReference type="PANTHER" id="PTHR43808:SF31">
    <property type="entry name" value="N-ACETYL-L-CITRULLINE DEACETYLASE"/>
    <property type="match status" value="1"/>
</dbReference>
<dbReference type="PANTHER" id="PTHR43808">
    <property type="entry name" value="ACETYLORNITHINE DEACETYLASE"/>
    <property type="match status" value="1"/>
</dbReference>
<comment type="cofactor">
    <cofactor evidence="1">
        <name>Zn(2+)</name>
        <dbReference type="ChEBI" id="CHEBI:29105"/>
    </cofactor>
</comment>
<dbReference type="AlphaFoldDB" id="A0A1E3W2Q6"/>
<evidence type="ECO:0000256" key="6">
    <source>
        <dbReference type="ARBA" id="ARBA00022723"/>
    </source>
</evidence>
<keyword evidence="6" id="KW-0479">Metal-binding</keyword>
<dbReference type="GO" id="GO:0046872">
    <property type="term" value="F:metal ion binding"/>
    <property type="evidence" value="ECO:0007669"/>
    <property type="project" value="UniProtKB-KW"/>
</dbReference>
<keyword evidence="4" id="KW-0055">Arginine biosynthesis</keyword>
<dbReference type="InterPro" id="IPR036264">
    <property type="entry name" value="Bact_exopeptidase_dim_dom"/>
</dbReference>
<evidence type="ECO:0000256" key="8">
    <source>
        <dbReference type="ARBA" id="ARBA00022833"/>
    </source>
</evidence>
<dbReference type="GO" id="GO:0006526">
    <property type="term" value="P:L-arginine biosynthetic process"/>
    <property type="evidence" value="ECO:0007669"/>
    <property type="project" value="UniProtKB-KW"/>
</dbReference>
<dbReference type="OrthoDB" id="9809784at2"/>
<dbReference type="CDD" id="cd03894">
    <property type="entry name" value="M20_ArgE"/>
    <property type="match status" value="1"/>
</dbReference>
<keyword evidence="7" id="KW-0378">Hydrolase</keyword>
<dbReference type="GO" id="GO:0008777">
    <property type="term" value="F:acetylornithine deacetylase activity"/>
    <property type="evidence" value="ECO:0007669"/>
    <property type="project" value="TreeGrafter"/>
</dbReference>
<keyword evidence="9" id="KW-0170">Cobalt</keyword>
<feature type="domain" description="Peptidase M20 dimerisation" evidence="10">
    <location>
        <begin position="176"/>
        <end position="284"/>
    </location>
</feature>
<dbReference type="RefSeq" id="WP_069436857.1">
    <property type="nucleotide sequence ID" value="NZ_LPWG01000010.1"/>
</dbReference>
<dbReference type="Proteomes" id="UP000094501">
    <property type="component" value="Unassembled WGS sequence"/>
</dbReference>
<evidence type="ECO:0000313" key="12">
    <source>
        <dbReference type="Proteomes" id="UP000094501"/>
    </source>
</evidence>
<evidence type="ECO:0000313" key="11">
    <source>
        <dbReference type="EMBL" id="ODS00044.1"/>
    </source>
</evidence>
<keyword evidence="8" id="KW-0862">Zinc</keyword>
<dbReference type="Pfam" id="PF07687">
    <property type="entry name" value="M20_dimer"/>
    <property type="match status" value="1"/>
</dbReference>
<gene>
    <name evidence="11" type="ORF">AUC68_02630</name>
</gene>
<dbReference type="PROSITE" id="PS00759">
    <property type="entry name" value="ARGE_DAPE_CPG2_2"/>
    <property type="match status" value="1"/>
</dbReference>
<evidence type="ECO:0000256" key="3">
    <source>
        <dbReference type="ARBA" id="ARBA00022490"/>
    </source>
</evidence>
<dbReference type="EMBL" id="LPWG01000010">
    <property type="protein sequence ID" value="ODS00044.1"/>
    <property type="molecule type" value="Genomic_DNA"/>
</dbReference>
<dbReference type="SUPFAM" id="SSF55031">
    <property type="entry name" value="Bacterial exopeptidase dimerisation domain"/>
    <property type="match status" value="1"/>
</dbReference>
<organism evidence="11 12">
    <name type="scientific">Methyloceanibacter methanicus</name>
    <dbReference type="NCBI Taxonomy" id="1774968"/>
    <lineage>
        <taxon>Bacteria</taxon>
        <taxon>Pseudomonadati</taxon>
        <taxon>Pseudomonadota</taxon>
        <taxon>Alphaproteobacteria</taxon>
        <taxon>Hyphomicrobiales</taxon>
        <taxon>Hyphomicrobiaceae</taxon>
        <taxon>Methyloceanibacter</taxon>
    </lineage>
</organism>
<dbReference type="SUPFAM" id="SSF53187">
    <property type="entry name" value="Zn-dependent exopeptidases"/>
    <property type="match status" value="1"/>
</dbReference>
<evidence type="ECO:0000256" key="9">
    <source>
        <dbReference type="ARBA" id="ARBA00023285"/>
    </source>
</evidence>
<dbReference type="InterPro" id="IPR050072">
    <property type="entry name" value="Peptidase_M20A"/>
</dbReference>
<name>A0A1E3W2Q6_9HYPH</name>
<evidence type="ECO:0000256" key="4">
    <source>
        <dbReference type="ARBA" id="ARBA00022571"/>
    </source>
</evidence>
<evidence type="ECO:0000259" key="10">
    <source>
        <dbReference type="Pfam" id="PF07687"/>
    </source>
</evidence>
<dbReference type="NCBIfam" id="TIGR01892">
    <property type="entry name" value="AcOrn-deacetyl"/>
    <property type="match status" value="1"/>
</dbReference>
<dbReference type="InterPro" id="IPR002933">
    <property type="entry name" value="Peptidase_M20"/>
</dbReference>
<accession>A0A1E3W2Q6</accession>
<dbReference type="InterPro" id="IPR001261">
    <property type="entry name" value="ArgE/DapE_CS"/>
</dbReference>
<dbReference type="STRING" id="1774968.AUC68_02630"/>
<dbReference type="InterPro" id="IPR011650">
    <property type="entry name" value="Peptidase_M20_dimer"/>
</dbReference>
<dbReference type="NCBIfam" id="NF005710">
    <property type="entry name" value="PRK07522.1"/>
    <property type="match status" value="1"/>
</dbReference>
<comment type="similarity">
    <text evidence="2">Belongs to the peptidase M20A family. ArgE subfamily.</text>
</comment>
<evidence type="ECO:0000256" key="2">
    <source>
        <dbReference type="ARBA" id="ARBA00005691"/>
    </source>
</evidence>
<protein>
    <submittedName>
        <fullName evidence="11">Acetylornithine deacetylase</fullName>
    </submittedName>
</protein>
<evidence type="ECO:0000256" key="5">
    <source>
        <dbReference type="ARBA" id="ARBA00022605"/>
    </source>
</evidence>
<keyword evidence="3" id="KW-0963">Cytoplasm</keyword>
<dbReference type="Gene3D" id="3.30.70.360">
    <property type="match status" value="1"/>
</dbReference>
<evidence type="ECO:0000256" key="1">
    <source>
        <dbReference type="ARBA" id="ARBA00001947"/>
    </source>
</evidence>
<reference evidence="11 12" key="1">
    <citation type="journal article" date="2016" name="Environ. Microbiol.">
        <title>New Methyloceanibacter diversity from North Sea sediments includes methanotroph containing solely the soluble methane monooxygenase.</title>
        <authorList>
            <person name="Vekeman B."/>
            <person name="Kerckhof F.M."/>
            <person name="Cremers G."/>
            <person name="de Vos P."/>
            <person name="Vandamme P."/>
            <person name="Boon N."/>
            <person name="Op den Camp H.J."/>
            <person name="Heylen K."/>
        </authorList>
    </citation>
    <scope>NUCLEOTIDE SEQUENCE [LARGE SCALE GENOMIC DNA]</scope>
    <source>
        <strain evidence="11 12">R-67174</strain>
    </source>
</reference>
<keyword evidence="12" id="KW-1185">Reference proteome</keyword>